<feature type="region of interest" description="Disordered" evidence="1">
    <location>
        <begin position="72"/>
        <end position="156"/>
    </location>
</feature>
<feature type="compositionally biased region" description="Polar residues" evidence="1">
    <location>
        <begin position="325"/>
        <end position="339"/>
    </location>
</feature>
<feature type="compositionally biased region" description="Polar residues" evidence="1">
    <location>
        <begin position="289"/>
        <end position="312"/>
    </location>
</feature>
<reference evidence="3" key="2">
    <citation type="submission" date="2024-06" db="UniProtKB">
        <authorList>
            <consortium name="EnsemblMetazoa"/>
        </authorList>
    </citation>
    <scope>IDENTIFICATION</scope>
</reference>
<feature type="compositionally biased region" description="Basic and acidic residues" evidence="1">
    <location>
        <begin position="270"/>
        <end position="288"/>
    </location>
</feature>
<evidence type="ECO:0000313" key="3">
    <source>
        <dbReference type="EnsemblMetazoa" id="XP_019855554.1"/>
    </source>
</evidence>
<feature type="transmembrane region" description="Helical" evidence="2">
    <location>
        <begin position="12"/>
        <end position="39"/>
    </location>
</feature>
<reference evidence="4" key="1">
    <citation type="journal article" date="2010" name="Nature">
        <title>The Amphimedon queenslandica genome and the evolution of animal complexity.</title>
        <authorList>
            <person name="Srivastava M."/>
            <person name="Simakov O."/>
            <person name="Chapman J."/>
            <person name="Fahey B."/>
            <person name="Gauthier M.E."/>
            <person name="Mitros T."/>
            <person name="Richards G.S."/>
            <person name="Conaco C."/>
            <person name="Dacre M."/>
            <person name="Hellsten U."/>
            <person name="Larroux C."/>
            <person name="Putnam N.H."/>
            <person name="Stanke M."/>
            <person name="Adamska M."/>
            <person name="Darling A."/>
            <person name="Degnan S.M."/>
            <person name="Oakley T.H."/>
            <person name="Plachetzki D.C."/>
            <person name="Zhai Y."/>
            <person name="Adamski M."/>
            <person name="Calcino A."/>
            <person name="Cummins S.F."/>
            <person name="Goodstein D.M."/>
            <person name="Harris C."/>
            <person name="Jackson D.J."/>
            <person name="Leys S.P."/>
            <person name="Shu S."/>
            <person name="Woodcroft B.J."/>
            <person name="Vervoort M."/>
            <person name="Kosik K.S."/>
            <person name="Manning G."/>
            <person name="Degnan B.M."/>
            <person name="Rokhsar D.S."/>
        </authorList>
    </citation>
    <scope>NUCLEOTIDE SEQUENCE [LARGE SCALE GENOMIC DNA]</scope>
</reference>
<evidence type="ECO:0000256" key="2">
    <source>
        <dbReference type="SAM" id="Phobius"/>
    </source>
</evidence>
<keyword evidence="2" id="KW-1133">Transmembrane helix</keyword>
<protein>
    <submittedName>
        <fullName evidence="3">Uncharacterized protein</fullName>
    </submittedName>
</protein>
<keyword evidence="2" id="KW-0812">Transmembrane</keyword>
<dbReference type="AlphaFoldDB" id="A0AAN0JF17"/>
<feature type="compositionally biased region" description="Basic and acidic residues" evidence="1">
    <location>
        <begin position="200"/>
        <end position="211"/>
    </location>
</feature>
<organism evidence="3 4">
    <name type="scientific">Amphimedon queenslandica</name>
    <name type="common">Sponge</name>
    <dbReference type="NCBI Taxonomy" id="400682"/>
    <lineage>
        <taxon>Eukaryota</taxon>
        <taxon>Metazoa</taxon>
        <taxon>Porifera</taxon>
        <taxon>Demospongiae</taxon>
        <taxon>Heteroscleromorpha</taxon>
        <taxon>Haplosclerida</taxon>
        <taxon>Niphatidae</taxon>
        <taxon>Amphimedon</taxon>
    </lineage>
</organism>
<feature type="compositionally biased region" description="Basic and acidic residues" evidence="1">
    <location>
        <begin position="142"/>
        <end position="152"/>
    </location>
</feature>
<feature type="compositionally biased region" description="Polar residues" evidence="1">
    <location>
        <begin position="109"/>
        <end position="120"/>
    </location>
</feature>
<keyword evidence="4" id="KW-1185">Reference proteome</keyword>
<keyword evidence="2" id="KW-0472">Membrane</keyword>
<accession>A0AAN0JF17</accession>
<name>A0AAN0JF17_AMPQE</name>
<dbReference type="EnsemblMetazoa" id="XM_019999995.1">
    <property type="protein sequence ID" value="XP_019855554.1"/>
    <property type="gene ID" value="LOC109584306"/>
</dbReference>
<proteinExistence type="predicted"/>
<evidence type="ECO:0000313" key="4">
    <source>
        <dbReference type="Proteomes" id="UP000007879"/>
    </source>
</evidence>
<feature type="compositionally biased region" description="Low complexity" evidence="1">
    <location>
        <begin position="212"/>
        <end position="233"/>
    </location>
</feature>
<evidence type="ECO:0000256" key="1">
    <source>
        <dbReference type="SAM" id="MobiDB-lite"/>
    </source>
</evidence>
<sequence length="388" mass="43343">MNCTMDDCLEQPIIIFSILLSISYILILILFIISCYMCYQRKQGTNFVFSIYRYQRLRETRKGELFPIAQESTAEANASKHDTSMAEDSTDPQNGKTPAPKRGVDVSMDNPNYMSNSTIRVHQEKDTKRVSVISESNQRNENPNRRVSKLDPRASYSGLDHPIIVVEEVSKNEEEEDVYSLANESEHNYSCISHDSSQNSRDDRQDRDSVHDYSCISNNSRLSTSSSNSAINNPDEGRPTDIEPADYEDFYSIPNADGNISESEGENETEGNKGGHEKEGKEEKRQEEQSVVNSQPNPDCQSRSDVKQTSVEATDKTSKIKRRSATSSDIFNVQSTESSLVAHASDSKLTRLPGIEGRSSSSVAAPGTPYKPVPKPRMLRKAAESTTK</sequence>
<feature type="region of interest" description="Disordered" evidence="1">
    <location>
        <begin position="190"/>
        <end position="388"/>
    </location>
</feature>
<dbReference type="KEGG" id="aqu:109584306"/>
<dbReference type="Proteomes" id="UP000007879">
    <property type="component" value="Unassembled WGS sequence"/>
</dbReference>
<gene>
    <name evidence="3" type="primary">109584306</name>
</gene>